<keyword evidence="4" id="KW-0804">Transcription</keyword>
<evidence type="ECO:0000256" key="4">
    <source>
        <dbReference type="ARBA" id="ARBA00023163"/>
    </source>
</evidence>
<dbReference type="SUPFAM" id="SSF53850">
    <property type="entry name" value="Periplasmic binding protein-like II"/>
    <property type="match status" value="1"/>
</dbReference>
<dbReference type="GO" id="GO:0043565">
    <property type="term" value="F:sequence-specific DNA binding"/>
    <property type="evidence" value="ECO:0007669"/>
    <property type="project" value="TreeGrafter"/>
</dbReference>
<protein>
    <submittedName>
        <fullName evidence="6">LysR family glycine cleavage system transcriptional activator</fullName>
    </submittedName>
</protein>
<dbReference type="InterPro" id="IPR000847">
    <property type="entry name" value="LysR_HTH_N"/>
</dbReference>
<dbReference type="PROSITE" id="PS50931">
    <property type="entry name" value="HTH_LYSR"/>
    <property type="match status" value="1"/>
</dbReference>
<evidence type="ECO:0000259" key="5">
    <source>
        <dbReference type="PROSITE" id="PS50931"/>
    </source>
</evidence>
<dbReference type="Proteomes" id="UP000256310">
    <property type="component" value="Unassembled WGS sequence"/>
</dbReference>
<comment type="caution">
    <text evidence="6">The sequence shown here is derived from an EMBL/GenBank/DDBJ whole genome shotgun (WGS) entry which is preliminary data.</text>
</comment>
<feature type="domain" description="HTH lysR-type" evidence="5">
    <location>
        <begin position="5"/>
        <end position="62"/>
    </location>
</feature>
<gene>
    <name evidence="6" type="ORF">DFR46_1171</name>
</gene>
<sequence length="312" mass="34896">MRTLPPLSAIRVFEAAARHQNFTNAAEELGMTQAAVSYQIKLLERWLEAPLFLRERGRVALLDTAVPLATKATAAFDLLSDAVARMREADDSQLTISSYGTFSNRWLAMRLGNFQLNQANLAVRLDVNDGLADFARDDVDVAIRIGRGGWPGLHNQFLMRVHYAPMASPEFIAAHGPLDTPQRIMASHLLSPDDRWWINWSAHHGITDTKPLPSVRLDSQMIEGSAAIAGQGIAILDPALWADELADGRLVQLGKAIYGRTSVWIVCPELQRNQPKIKMFRDWLIEEAENHPMHAIIRLDPDDPRREVDSGR</sequence>
<comment type="similarity">
    <text evidence="1">Belongs to the LysR transcriptional regulatory family.</text>
</comment>
<dbReference type="PANTHER" id="PTHR30537">
    <property type="entry name" value="HTH-TYPE TRANSCRIPTIONAL REGULATOR"/>
    <property type="match status" value="1"/>
</dbReference>
<keyword evidence="7" id="KW-1185">Reference proteome</keyword>
<dbReference type="InterPro" id="IPR036390">
    <property type="entry name" value="WH_DNA-bd_sf"/>
</dbReference>
<dbReference type="PANTHER" id="PTHR30537:SF26">
    <property type="entry name" value="GLYCINE CLEAVAGE SYSTEM TRANSCRIPTIONAL ACTIVATOR"/>
    <property type="match status" value="1"/>
</dbReference>
<evidence type="ECO:0000313" key="7">
    <source>
        <dbReference type="Proteomes" id="UP000256310"/>
    </source>
</evidence>
<dbReference type="InterPro" id="IPR005119">
    <property type="entry name" value="LysR_subst-bd"/>
</dbReference>
<reference evidence="6 7" key="1">
    <citation type="submission" date="2018-07" db="EMBL/GenBank/DDBJ databases">
        <title>Genomic Encyclopedia of Type Strains, Phase IV (KMG-IV): sequencing the most valuable type-strain genomes for metagenomic binning, comparative biology and taxonomic classification.</title>
        <authorList>
            <person name="Goeker M."/>
        </authorList>
    </citation>
    <scope>NUCLEOTIDE SEQUENCE [LARGE SCALE GENOMIC DNA]</scope>
    <source>
        <strain evidence="6 7">DSM 26725</strain>
    </source>
</reference>
<dbReference type="Pfam" id="PF00126">
    <property type="entry name" value="HTH_1"/>
    <property type="match status" value="1"/>
</dbReference>
<dbReference type="SUPFAM" id="SSF46785">
    <property type="entry name" value="Winged helix' DNA-binding domain"/>
    <property type="match status" value="1"/>
</dbReference>
<dbReference type="CDD" id="cd08432">
    <property type="entry name" value="PBP2_GcdR_TrpI_HvrB_AmpR_like"/>
    <property type="match status" value="1"/>
</dbReference>
<evidence type="ECO:0000256" key="3">
    <source>
        <dbReference type="ARBA" id="ARBA00023125"/>
    </source>
</evidence>
<dbReference type="GO" id="GO:0003700">
    <property type="term" value="F:DNA-binding transcription factor activity"/>
    <property type="evidence" value="ECO:0007669"/>
    <property type="project" value="InterPro"/>
</dbReference>
<dbReference type="Gene3D" id="1.10.10.10">
    <property type="entry name" value="Winged helix-like DNA-binding domain superfamily/Winged helix DNA-binding domain"/>
    <property type="match status" value="1"/>
</dbReference>
<dbReference type="Pfam" id="PF03466">
    <property type="entry name" value="LysR_substrate"/>
    <property type="match status" value="1"/>
</dbReference>
<keyword evidence="2" id="KW-0805">Transcription regulation</keyword>
<dbReference type="GO" id="GO:0006351">
    <property type="term" value="P:DNA-templated transcription"/>
    <property type="evidence" value="ECO:0007669"/>
    <property type="project" value="TreeGrafter"/>
</dbReference>
<evidence type="ECO:0000256" key="1">
    <source>
        <dbReference type="ARBA" id="ARBA00009437"/>
    </source>
</evidence>
<dbReference type="PRINTS" id="PR00039">
    <property type="entry name" value="HTHLYSR"/>
</dbReference>
<dbReference type="AlphaFoldDB" id="A0A3D9FGB2"/>
<evidence type="ECO:0000313" key="6">
    <source>
        <dbReference type="EMBL" id="RED16156.1"/>
    </source>
</evidence>
<keyword evidence="3" id="KW-0238">DNA-binding</keyword>
<dbReference type="RefSeq" id="WP_211306378.1">
    <property type="nucleotide sequence ID" value="NZ_QRDP01000004.1"/>
</dbReference>
<proteinExistence type="inferred from homology"/>
<dbReference type="Gene3D" id="3.40.190.10">
    <property type="entry name" value="Periplasmic binding protein-like II"/>
    <property type="match status" value="2"/>
</dbReference>
<organism evidence="6 7">
    <name type="scientific">Parasphingopyxis lamellibrachiae</name>
    <dbReference type="NCBI Taxonomy" id="680125"/>
    <lineage>
        <taxon>Bacteria</taxon>
        <taxon>Pseudomonadati</taxon>
        <taxon>Pseudomonadota</taxon>
        <taxon>Alphaproteobacteria</taxon>
        <taxon>Sphingomonadales</taxon>
        <taxon>Sphingomonadaceae</taxon>
        <taxon>Parasphingopyxis</taxon>
    </lineage>
</organism>
<accession>A0A3D9FGB2</accession>
<evidence type="ECO:0000256" key="2">
    <source>
        <dbReference type="ARBA" id="ARBA00023015"/>
    </source>
</evidence>
<dbReference type="InterPro" id="IPR058163">
    <property type="entry name" value="LysR-type_TF_proteobact-type"/>
</dbReference>
<dbReference type="EMBL" id="QRDP01000004">
    <property type="protein sequence ID" value="RED16156.1"/>
    <property type="molecule type" value="Genomic_DNA"/>
</dbReference>
<dbReference type="InterPro" id="IPR036388">
    <property type="entry name" value="WH-like_DNA-bd_sf"/>
</dbReference>
<name>A0A3D9FGB2_9SPHN</name>